<evidence type="ECO:0000313" key="4">
    <source>
        <dbReference type="Proteomes" id="UP000037269"/>
    </source>
</evidence>
<evidence type="ECO:0000313" key="5">
    <source>
        <dbReference type="Proteomes" id="UP000182836"/>
    </source>
</evidence>
<feature type="transmembrane region" description="Helical" evidence="1">
    <location>
        <begin position="73"/>
        <end position="92"/>
    </location>
</feature>
<evidence type="ECO:0000313" key="2">
    <source>
        <dbReference type="EMBL" id="KON93260.1"/>
    </source>
</evidence>
<keyword evidence="4" id="KW-1185">Reference proteome</keyword>
<dbReference type="PATRIC" id="fig|47500.12.peg.875"/>
<dbReference type="STRING" id="47500.AF333_26775"/>
<dbReference type="AlphaFoldDB" id="A0A0D1YDS9"/>
<reference evidence="2 4" key="1">
    <citation type="submission" date="2015-07" db="EMBL/GenBank/DDBJ databases">
        <title>Fjat-14205 dsm 2895.</title>
        <authorList>
            <person name="Liu B."/>
            <person name="Wang J."/>
            <person name="Zhu Y."/>
            <person name="Liu G."/>
            <person name="Chen Q."/>
            <person name="Chen Z."/>
            <person name="Lan J."/>
            <person name="Che J."/>
            <person name="Ge C."/>
            <person name="Shi H."/>
            <person name="Pan Z."/>
            <person name="Liu X."/>
        </authorList>
    </citation>
    <scope>NUCLEOTIDE SEQUENCE [LARGE SCALE GENOMIC DNA]</scope>
    <source>
        <strain evidence="2 4">DSM 2895</strain>
    </source>
</reference>
<feature type="transmembrane region" description="Helical" evidence="1">
    <location>
        <begin position="7"/>
        <end position="26"/>
    </location>
</feature>
<accession>A0A0D1YDS9</accession>
<dbReference type="EMBL" id="LGUG01000005">
    <property type="protein sequence ID" value="KON93260.1"/>
    <property type="molecule type" value="Genomic_DNA"/>
</dbReference>
<gene>
    <name evidence="2" type="ORF">AF333_26775</name>
    <name evidence="3" type="ORF">SAMN04487909_1244</name>
</gene>
<evidence type="ECO:0008006" key="6">
    <source>
        <dbReference type="Google" id="ProtNLM"/>
    </source>
</evidence>
<keyword evidence="1" id="KW-0472">Membrane</keyword>
<dbReference type="Proteomes" id="UP000182836">
    <property type="component" value="Unassembled WGS sequence"/>
</dbReference>
<keyword evidence="1" id="KW-0812">Transmembrane</keyword>
<protein>
    <recommendedName>
        <fullName evidence="6">DUF5367 domain-containing protein</fullName>
    </recommendedName>
</protein>
<dbReference type="Pfam" id="PF17329">
    <property type="entry name" value="DUF5367"/>
    <property type="match status" value="1"/>
</dbReference>
<dbReference type="OrthoDB" id="2679428at2"/>
<proteinExistence type="predicted"/>
<feature type="transmembrane region" description="Helical" evidence="1">
    <location>
        <begin position="38"/>
        <end position="61"/>
    </location>
</feature>
<dbReference type="Proteomes" id="UP000037269">
    <property type="component" value="Unassembled WGS sequence"/>
</dbReference>
<evidence type="ECO:0000313" key="3">
    <source>
        <dbReference type="EMBL" id="SDJ65468.1"/>
    </source>
</evidence>
<evidence type="ECO:0000256" key="1">
    <source>
        <dbReference type="SAM" id="Phobius"/>
    </source>
</evidence>
<dbReference type="InterPro" id="IPR020509">
    <property type="entry name" value="Uncharacterised_YnzE"/>
</dbReference>
<dbReference type="EMBL" id="FNED01000024">
    <property type="protein sequence ID" value="SDJ65468.1"/>
    <property type="molecule type" value="Genomic_DNA"/>
</dbReference>
<organism evidence="2 4">
    <name type="scientific">Aneurinibacillus migulanus</name>
    <name type="common">Bacillus migulanus</name>
    <dbReference type="NCBI Taxonomy" id="47500"/>
    <lineage>
        <taxon>Bacteria</taxon>
        <taxon>Bacillati</taxon>
        <taxon>Bacillota</taxon>
        <taxon>Bacilli</taxon>
        <taxon>Bacillales</taxon>
        <taxon>Paenibacillaceae</taxon>
        <taxon>Aneurinibacillus group</taxon>
        <taxon>Aneurinibacillus</taxon>
    </lineage>
</organism>
<reference evidence="3 5" key="2">
    <citation type="submission" date="2016-10" db="EMBL/GenBank/DDBJ databases">
        <authorList>
            <person name="de Groot N.N."/>
        </authorList>
    </citation>
    <scope>NUCLEOTIDE SEQUENCE [LARGE SCALE GENOMIC DNA]</scope>
    <source>
        <strain evidence="3 5">DSM 2895</strain>
    </source>
</reference>
<sequence>MNKLSFTVLCALFVWAGATLFFFLFGHRVLVEPASGHYWLTLLLLEIGTAVLLYVVTLLYIRFDRKPNAAIKFAVCGTAVGLFLDTFSVSYHSSVFANLSEGQVIAFTAWMSCAYALYITIPLLVHYSKGIKNERKSFL</sequence>
<feature type="transmembrane region" description="Helical" evidence="1">
    <location>
        <begin position="104"/>
        <end position="127"/>
    </location>
</feature>
<name>A0A0D1YDS9_ANEMI</name>
<dbReference type="RefSeq" id="WP_043065372.1">
    <property type="nucleotide sequence ID" value="NZ_BJOA01000080.1"/>
</dbReference>
<dbReference type="GeneID" id="42308733"/>
<keyword evidence="1" id="KW-1133">Transmembrane helix</keyword>